<evidence type="ECO:0000313" key="2">
    <source>
        <dbReference type="EMBL" id="EFA22094.1"/>
    </source>
</evidence>
<name>D1NWW3_9BIFI</name>
<comment type="caution">
    <text evidence="2">The sequence shown here is derived from an EMBL/GenBank/DDBJ whole genome shotgun (WGS) entry which is preliminary data.</text>
</comment>
<organism evidence="2 4">
    <name type="scientific">Bifidobacterium gallicum DSM 20093 = LMG 11596</name>
    <dbReference type="NCBI Taxonomy" id="561180"/>
    <lineage>
        <taxon>Bacteria</taxon>
        <taxon>Bacillati</taxon>
        <taxon>Actinomycetota</taxon>
        <taxon>Actinomycetes</taxon>
        <taxon>Bifidobacteriales</taxon>
        <taxon>Bifidobacteriaceae</taxon>
        <taxon>Bifidobacterium</taxon>
    </lineage>
</organism>
<gene>
    <name evidence="3" type="ORF">BGLCM_0621</name>
    <name evidence="2" type="ORF">BIFGAL_04370</name>
</gene>
<dbReference type="Proteomes" id="UP000029074">
    <property type="component" value="Unassembled WGS sequence"/>
</dbReference>
<keyword evidence="1" id="KW-1133">Transmembrane helix</keyword>
<reference evidence="2 4" key="1">
    <citation type="submission" date="2009-11" db="EMBL/GenBank/DDBJ databases">
        <authorList>
            <person name="Weinstock G."/>
            <person name="Sodergren E."/>
            <person name="Clifton S."/>
            <person name="Fulton L."/>
            <person name="Fulton B."/>
            <person name="Courtney L."/>
            <person name="Fronick C."/>
            <person name="Harrison M."/>
            <person name="Strong C."/>
            <person name="Farmer C."/>
            <person name="Delahaunty K."/>
            <person name="Markovic C."/>
            <person name="Hall O."/>
            <person name="Minx P."/>
            <person name="Tomlinson C."/>
            <person name="Mitreva M."/>
            <person name="Nelson J."/>
            <person name="Hou S."/>
            <person name="Wollam A."/>
            <person name="Pepin K.H."/>
            <person name="Johnson M."/>
            <person name="Bhonagiri V."/>
            <person name="Nash W.E."/>
            <person name="Warren W."/>
            <person name="Chinwalla A."/>
            <person name="Mardis E.R."/>
            <person name="Wilson R.K."/>
        </authorList>
    </citation>
    <scope>NUCLEOTIDE SEQUENCE [LARGE SCALE GENOMIC DNA]</scope>
    <source>
        <strain evidence="2 4">DSM 20093</strain>
    </source>
</reference>
<dbReference type="EMBL" id="ABXB03000007">
    <property type="protein sequence ID" value="EFA22094.1"/>
    <property type="molecule type" value="Genomic_DNA"/>
</dbReference>
<proteinExistence type="predicted"/>
<keyword evidence="1" id="KW-0472">Membrane</keyword>
<evidence type="ECO:0000313" key="3">
    <source>
        <dbReference type="EMBL" id="KFI59037.1"/>
    </source>
</evidence>
<dbReference type="EMBL" id="JGYW01000004">
    <property type="protein sequence ID" value="KFI59037.1"/>
    <property type="molecule type" value="Genomic_DNA"/>
</dbReference>
<evidence type="ECO:0000313" key="5">
    <source>
        <dbReference type="Proteomes" id="UP000029074"/>
    </source>
</evidence>
<reference evidence="3 5" key="2">
    <citation type="submission" date="2014-03" db="EMBL/GenBank/DDBJ databases">
        <title>Genomics of Bifidobacteria.</title>
        <authorList>
            <person name="Ventura M."/>
            <person name="Milani C."/>
            <person name="Lugli G.A."/>
        </authorList>
    </citation>
    <scope>NUCLEOTIDE SEQUENCE [LARGE SCALE GENOMIC DNA]</scope>
    <source>
        <strain evidence="3 5">LMG 11596</strain>
    </source>
</reference>
<protein>
    <submittedName>
        <fullName evidence="2">Uncharacterized protein</fullName>
    </submittedName>
</protein>
<evidence type="ECO:0000256" key="1">
    <source>
        <dbReference type="SAM" id="Phobius"/>
    </source>
</evidence>
<dbReference type="Proteomes" id="UP000003656">
    <property type="component" value="Unassembled WGS sequence"/>
</dbReference>
<sequence>MPESRLRLRVIMLATIMMMPATAARSMIVKTVRILAPVAAAARG</sequence>
<feature type="transmembrane region" description="Helical" evidence="1">
    <location>
        <begin position="6"/>
        <end position="24"/>
    </location>
</feature>
<keyword evidence="1" id="KW-0812">Transmembrane</keyword>
<evidence type="ECO:0000313" key="4">
    <source>
        <dbReference type="Proteomes" id="UP000003656"/>
    </source>
</evidence>
<accession>D1NWW3</accession>
<dbReference type="AlphaFoldDB" id="D1NWW3"/>
<keyword evidence="5" id="KW-1185">Reference proteome</keyword>